<dbReference type="PROSITE" id="PS50889">
    <property type="entry name" value="S4"/>
    <property type="match status" value="1"/>
</dbReference>
<dbReference type="GO" id="GO:0019843">
    <property type="term" value="F:rRNA binding"/>
    <property type="evidence" value="ECO:0007669"/>
    <property type="project" value="UniProtKB-UniRule"/>
</dbReference>
<organism evidence="11 12">
    <name type="scientific">Candidatus Lloydbacteria bacterium RIFCSPLOWO2_12_FULL_51_9</name>
    <dbReference type="NCBI Taxonomy" id="1798669"/>
    <lineage>
        <taxon>Bacteria</taxon>
        <taxon>Candidatus Lloydiibacteriota</taxon>
    </lineage>
</organism>
<dbReference type="InterPro" id="IPR005709">
    <property type="entry name" value="Ribosomal_uS4_bac-type"/>
</dbReference>
<dbReference type="GO" id="GO:0015935">
    <property type="term" value="C:small ribosomal subunit"/>
    <property type="evidence" value="ECO:0007669"/>
    <property type="project" value="InterPro"/>
</dbReference>
<name>A0A1G2DT79_9BACT</name>
<evidence type="ECO:0000313" key="12">
    <source>
        <dbReference type="Proteomes" id="UP000178472"/>
    </source>
</evidence>
<evidence type="ECO:0000256" key="2">
    <source>
        <dbReference type="ARBA" id="ARBA00022730"/>
    </source>
</evidence>
<evidence type="ECO:0000259" key="10">
    <source>
        <dbReference type="SMART" id="SM01390"/>
    </source>
</evidence>
<evidence type="ECO:0000256" key="5">
    <source>
        <dbReference type="ARBA" id="ARBA00023274"/>
    </source>
</evidence>
<dbReference type="EMBL" id="MHLT01000018">
    <property type="protein sequence ID" value="OGZ16865.1"/>
    <property type="molecule type" value="Genomic_DNA"/>
</dbReference>
<dbReference type="InterPro" id="IPR001912">
    <property type="entry name" value="Ribosomal_uS4_N"/>
</dbReference>
<reference evidence="11 12" key="1">
    <citation type="journal article" date="2016" name="Nat. Commun.">
        <title>Thousands of microbial genomes shed light on interconnected biogeochemical processes in an aquifer system.</title>
        <authorList>
            <person name="Anantharaman K."/>
            <person name="Brown C.T."/>
            <person name="Hug L.A."/>
            <person name="Sharon I."/>
            <person name="Castelle C.J."/>
            <person name="Probst A.J."/>
            <person name="Thomas B.C."/>
            <person name="Singh A."/>
            <person name="Wilkins M.J."/>
            <person name="Karaoz U."/>
            <person name="Brodie E.L."/>
            <person name="Williams K.H."/>
            <person name="Hubbard S.S."/>
            <person name="Banfield J.F."/>
        </authorList>
    </citation>
    <scope>NUCLEOTIDE SEQUENCE [LARGE SCALE GENOMIC DNA]</scope>
</reference>
<protein>
    <recommendedName>
        <fullName evidence="6 7">Small ribosomal subunit protein uS4</fullName>
    </recommendedName>
</protein>
<accession>A0A1G2DT79</accession>
<dbReference type="CDD" id="cd00165">
    <property type="entry name" value="S4"/>
    <property type="match status" value="1"/>
</dbReference>
<dbReference type="GO" id="GO:0006412">
    <property type="term" value="P:translation"/>
    <property type="evidence" value="ECO:0007669"/>
    <property type="project" value="UniProtKB-UniRule"/>
</dbReference>
<dbReference type="Pfam" id="PF01479">
    <property type="entry name" value="S4"/>
    <property type="match status" value="1"/>
</dbReference>
<evidence type="ECO:0000256" key="6">
    <source>
        <dbReference type="ARBA" id="ARBA00035254"/>
    </source>
</evidence>
<dbReference type="AlphaFoldDB" id="A0A1G2DT79"/>
<keyword evidence="5 7" id="KW-0687">Ribonucleoprotein</keyword>
<dbReference type="InterPro" id="IPR002942">
    <property type="entry name" value="S4_RNA-bd"/>
</dbReference>
<dbReference type="SMART" id="SM00363">
    <property type="entry name" value="S4"/>
    <property type="match status" value="1"/>
</dbReference>
<feature type="domain" description="RNA-binding S4" evidence="9">
    <location>
        <begin position="96"/>
        <end position="167"/>
    </location>
</feature>
<dbReference type="HAMAP" id="MF_01306_B">
    <property type="entry name" value="Ribosomal_uS4_B"/>
    <property type="match status" value="1"/>
</dbReference>
<dbReference type="FunFam" id="3.10.290.10:FF:000001">
    <property type="entry name" value="30S ribosomal protein S4"/>
    <property type="match status" value="1"/>
</dbReference>
<evidence type="ECO:0000259" key="9">
    <source>
        <dbReference type="SMART" id="SM00363"/>
    </source>
</evidence>
<dbReference type="GO" id="GO:0042274">
    <property type="term" value="P:ribosomal small subunit biogenesis"/>
    <property type="evidence" value="ECO:0007669"/>
    <property type="project" value="TreeGrafter"/>
</dbReference>
<dbReference type="GO" id="GO:0003735">
    <property type="term" value="F:structural constituent of ribosome"/>
    <property type="evidence" value="ECO:0007669"/>
    <property type="project" value="InterPro"/>
</dbReference>
<comment type="function">
    <text evidence="7">One of the primary rRNA binding proteins, it binds directly to 16S rRNA where it nucleates assembly of the body of the 30S subunit.</text>
</comment>
<comment type="subunit">
    <text evidence="7">Part of the 30S ribosomal subunit. Contacts protein S5. The interaction surface between S4 and S5 is involved in control of translational fidelity.</text>
</comment>
<dbReference type="Gene3D" id="1.10.1050.10">
    <property type="entry name" value="Ribosomal Protein S4 Delta 41, Chain A, domain 1"/>
    <property type="match status" value="1"/>
</dbReference>
<comment type="function">
    <text evidence="7">With S5 and S12 plays an important role in translational accuracy.</text>
</comment>
<dbReference type="InterPro" id="IPR022801">
    <property type="entry name" value="Ribosomal_uS4"/>
</dbReference>
<dbReference type="PROSITE" id="PS00632">
    <property type="entry name" value="RIBOSOMAL_S4"/>
    <property type="match status" value="1"/>
</dbReference>
<evidence type="ECO:0000256" key="7">
    <source>
        <dbReference type="HAMAP-Rule" id="MF_01306"/>
    </source>
</evidence>
<sequence length="207" mass="23072">MKKPPKFKLCRRLGGAVFSKCENPRFVAATAARSGGGKTSGARKRTVSEYGAALLDKQRVRYTYNIRERQLARYVREAAEKRGVNQADYLYRVLESRLDNVVFRLGLTKSRAAARQLVSHGHVLLNDKKVTIPSCAVRPGDRVGVRPGSADSGLFRDVVARLKEYIAPAWLELDGKGRGGKVVKEPVSDVRTGERMNFTTVLEFYGR</sequence>
<comment type="caution">
    <text evidence="11">The sequence shown here is derived from an EMBL/GenBank/DDBJ whole genome shotgun (WGS) entry which is preliminary data.</text>
</comment>
<gene>
    <name evidence="7" type="primary">rpsD</name>
    <name evidence="11" type="ORF">A3G11_01765</name>
</gene>
<evidence type="ECO:0000256" key="4">
    <source>
        <dbReference type="ARBA" id="ARBA00022980"/>
    </source>
</evidence>
<dbReference type="InterPro" id="IPR018079">
    <property type="entry name" value="Ribosomal_uS4_CS"/>
</dbReference>
<evidence type="ECO:0000256" key="1">
    <source>
        <dbReference type="ARBA" id="ARBA00007465"/>
    </source>
</evidence>
<evidence type="ECO:0000313" key="11">
    <source>
        <dbReference type="EMBL" id="OGZ16865.1"/>
    </source>
</evidence>
<dbReference type="NCBIfam" id="NF003717">
    <property type="entry name" value="PRK05327.1"/>
    <property type="match status" value="1"/>
</dbReference>
<keyword evidence="4 7" id="KW-0689">Ribosomal protein</keyword>
<comment type="similarity">
    <text evidence="1 7 8">Belongs to the universal ribosomal protein uS4 family.</text>
</comment>
<proteinExistence type="inferred from homology"/>
<dbReference type="PANTHER" id="PTHR11831">
    <property type="entry name" value="30S 40S RIBOSOMAL PROTEIN"/>
    <property type="match status" value="1"/>
</dbReference>
<dbReference type="Proteomes" id="UP000178472">
    <property type="component" value="Unassembled WGS sequence"/>
</dbReference>
<dbReference type="PANTHER" id="PTHR11831:SF4">
    <property type="entry name" value="SMALL RIBOSOMAL SUBUNIT PROTEIN US4M"/>
    <property type="match status" value="1"/>
</dbReference>
<keyword evidence="2 7" id="KW-0699">rRNA-binding</keyword>
<dbReference type="SUPFAM" id="SSF55174">
    <property type="entry name" value="Alpha-L RNA-binding motif"/>
    <property type="match status" value="1"/>
</dbReference>
<dbReference type="Gene3D" id="3.10.290.10">
    <property type="entry name" value="RNA-binding S4 domain"/>
    <property type="match status" value="1"/>
</dbReference>
<feature type="domain" description="Small ribosomal subunit protein uS4 N-terminal" evidence="10">
    <location>
        <begin position="1"/>
        <end position="95"/>
    </location>
</feature>
<evidence type="ECO:0000256" key="3">
    <source>
        <dbReference type="ARBA" id="ARBA00022884"/>
    </source>
</evidence>
<keyword evidence="3 7" id="KW-0694">RNA-binding</keyword>
<evidence type="ECO:0000256" key="8">
    <source>
        <dbReference type="RuleBase" id="RU003699"/>
    </source>
</evidence>
<dbReference type="Pfam" id="PF00163">
    <property type="entry name" value="Ribosomal_S4"/>
    <property type="match status" value="1"/>
</dbReference>
<dbReference type="SMART" id="SM01390">
    <property type="entry name" value="Ribosomal_S4"/>
    <property type="match status" value="1"/>
</dbReference>
<dbReference type="InterPro" id="IPR036986">
    <property type="entry name" value="S4_RNA-bd_sf"/>
</dbReference>